<accession>A0A8W8MWL7</accession>
<protein>
    <submittedName>
        <fullName evidence="2">Uncharacterized protein</fullName>
    </submittedName>
</protein>
<keyword evidence="3" id="KW-1185">Reference proteome</keyword>
<evidence type="ECO:0000256" key="1">
    <source>
        <dbReference type="SAM" id="SignalP"/>
    </source>
</evidence>
<feature type="signal peptide" evidence="1">
    <location>
        <begin position="1"/>
        <end position="21"/>
    </location>
</feature>
<reference evidence="2" key="1">
    <citation type="submission" date="2022-08" db="UniProtKB">
        <authorList>
            <consortium name="EnsemblMetazoa"/>
        </authorList>
    </citation>
    <scope>IDENTIFICATION</scope>
    <source>
        <strain evidence="2">05x7-T-G4-1.051#20</strain>
    </source>
</reference>
<sequence>MDLLFDLIVCYLFFLIPALNSDIVYDAVFIKREKELFNRSNYETECFHKETDYIGDMTKCNGLHINPKCV</sequence>
<evidence type="ECO:0000313" key="3">
    <source>
        <dbReference type="Proteomes" id="UP000005408"/>
    </source>
</evidence>
<organism evidence="2 3">
    <name type="scientific">Magallana gigas</name>
    <name type="common">Pacific oyster</name>
    <name type="synonym">Crassostrea gigas</name>
    <dbReference type="NCBI Taxonomy" id="29159"/>
    <lineage>
        <taxon>Eukaryota</taxon>
        <taxon>Metazoa</taxon>
        <taxon>Spiralia</taxon>
        <taxon>Lophotrochozoa</taxon>
        <taxon>Mollusca</taxon>
        <taxon>Bivalvia</taxon>
        <taxon>Autobranchia</taxon>
        <taxon>Pteriomorphia</taxon>
        <taxon>Ostreida</taxon>
        <taxon>Ostreoidea</taxon>
        <taxon>Ostreidae</taxon>
        <taxon>Magallana</taxon>
    </lineage>
</organism>
<dbReference type="Proteomes" id="UP000005408">
    <property type="component" value="Unassembled WGS sequence"/>
</dbReference>
<proteinExistence type="predicted"/>
<keyword evidence="1" id="KW-0732">Signal</keyword>
<name>A0A8W8MWL7_MAGGI</name>
<dbReference type="EnsemblMetazoa" id="G34927.1">
    <property type="protein sequence ID" value="G34927.1:cds"/>
    <property type="gene ID" value="G34927"/>
</dbReference>
<feature type="chain" id="PRO_5036456346" evidence="1">
    <location>
        <begin position="22"/>
        <end position="70"/>
    </location>
</feature>
<evidence type="ECO:0000313" key="2">
    <source>
        <dbReference type="EnsemblMetazoa" id="G34927.1:cds"/>
    </source>
</evidence>
<dbReference type="AlphaFoldDB" id="A0A8W8MWL7"/>